<evidence type="ECO:0000256" key="1">
    <source>
        <dbReference type="SAM" id="MobiDB-lite"/>
    </source>
</evidence>
<feature type="domain" description="HNH nuclease" evidence="2">
    <location>
        <begin position="407"/>
        <end position="459"/>
    </location>
</feature>
<dbReference type="CDD" id="cd00085">
    <property type="entry name" value="HNHc"/>
    <property type="match status" value="1"/>
</dbReference>
<keyword evidence="3" id="KW-0255">Endonuclease</keyword>
<proteinExistence type="predicted"/>
<protein>
    <submittedName>
        <fullName evidence="3">HNH endonuclease</fullName>
    </submittedName>
</protein>
<dbReference type="EMBL" id="CP038266">
    <property type="protein sequence ID" value="QBR89324.1"/>
    <property type="molecule type" value="Genomic_DNA"/>
</dbReference>
<gene>
    <name evidence="3" type="ORF">E4K62_11925</name>
</gene>
<keyword evidence="3" id="KW-0378">Hydrolase</keyword>
<name>A0ABX5ST48_9MICO</name>
<dbReference type="InterPro" id="IPR003870">
    <property type="entry name" value="DUF222"/>
</dbReference>
<sequence length="505" mass="54900">MLIGATFLPASRLSRTRVPTRPASEDRVLGTGSTSARTELEITTGFSSGTRASGRDVGGICEAQCMPSTAIRENRNDSVELARIVDGLCANQEAVAALEAEAVLHFAAGMRIALDRMATRPRPQQTREMELRAVAAEIGLALRLNDRTVQRRMGDALELTEKFPATVDGLSAGRITLRHAMAICDAGAVLEGPSERAAFETVVLDRAERETAARTRAFAVALAERMRPESVTVRFQRAVQTRRVTVAEIDDGMAEVRAILPAAEAFAVHDRLTRQARAIRAIATEPDGHTSSSPSEESATVRDTRTLDQIRADLFCDMLLTGQPAIDPAKDTLPGGLGAIRAEIQVTVPVLTAAGQDDRGASIEGKAPIDADTARRLMAGCPGWDRILTHPVTGMVLAVDRYRAGATMERFLAARDVHCRFPGCRQPARLCDHDHNLDWALGGTTDVCNMACLCRRHHTLKTETEWTAEQLPDGSIRWTSPLQRDYVDEPTPRVVFRSDGDPPPF</sequence>
<feature type="region of interest" description="Disordered" evidence="1">
    <location>
        <begin position="283"/>
        <end position="303"/>
    </location>
</feature>
<dbReference type="SMART" id="SM00507">
    <property type="entry name" value="HNHc"/>
    <property type="match status" value="1"/>
</dbReference>
<evidence type="ECO:0000259" key="2">
    <source>
        <dbReference type="SMART" id="SM00507"/>
    </source>
</evidence>
<organism evidence="3 4">
    <name type="scientific">Microbacterium wangchenii</name>
    <dbReference type="NCBI Taxonomy" id="2541726"/>
    <lineage>
        <taxon>Bacteria</taxon>
        <taxon>Bacillati</taxon>
        <taxon>Actinomycetota</taxon>
        <taxon>Actinomycetes</taxon>
        <taxon>Micrococcales</taxon>
        <taxon>Microbacteriaceae</taxon>
        <taxon>Microbacterium</taxon>
    </lineage>
</organism>
<keyword evidence="4" id="KW-1185">Reference proteome</keyword>
<accession>A0ABX5ST48</accession>
<dbReference type="Pfam" id="PF02720">
    <property type="entry name" value="DUF222"/>
    <property type="match status" value="1"/>
</dbReference>
<dbReference type="Proteomes" id="UP000295748">
    <property type="component" value="Chromosome"/>
</dbReference>
<keyword evidence="3" id="KW-0540">Nuclease</keyword>
<reference evidence="3 4" key="1">
    <citation type="submission" date="2019-03" db="EMBL/GenBank/DDBJ databases">
        <authorList>
            <person name="Dong K."/>
        </authorList>
    </citation>
    <scope>NUCLEOTIDE SEQUENCE [LARGE SCALE GENOMIC DNA]</scope>
    <source>
        <strain evidence="4">dk512</strain>
    </source>
</reference>
<dbReference type="InterPro" id="IPR003615">
    <property type="entry name" value="HNH_nuc"/>
</dbReference>
<evidence type="ECO:0000313" key="4">
    <source>
        <dbReference type="Proteomes" id="UP000295748"/>
    </source>
</evidence>
<evidence type="ECO:0000313" key="3">
    <source>
        <dbReference type="EMBL" id="QBR89324.1"/>
    </source>
</evidence>
<feature type="compositionally biased region" description="Polar residues" evidence="1">
    <location>
        <begin position="289"/>
        <end position="298"/>
    </location>
</feature>
<dbReference type="GO" id="GO:0004519">
    <property type="term" value="F:endonuclease activity"/>
    <property type="evidence" value="ECO:0007669"/>
    <property type="project" value="UniProtKB-KW"/>
</dbReference>